<dbReference type="InterPro" id="IPR032637">
    <property type="entry name" value="Phage_holin-like"/>
</dbReference>
<feature type="transmembrane region" description="Helical" evidence="1">
    <location>
        <begin position="52"/>
        <end position="70"/>
    </location>
</feature>
<gene>
    <name evidence="2" type="ORF">CXK95_01280</name>
</gene>
<dbReference type="EMBL" id="POUK01000001">
    <property type="protein sequence ID" value="PNF77956.1"/>
    <property type="molecule type" value="Genomic_DNA"/>
</dbReference>
<evidence type="ECO:0000256" key="1">
    <source>
        <dbReference type="SAM" id="Phobius"/>
    </source>
</evidence>
<dbReference type="Proteomes" id="UP000235881">
    <property type="component" value="Unassembled WGS sequence"/>
</dbReference>
<sequence length="116" mass="11853">MSEPSGVVVAGAVGVGVAGLLAGVNTEAAVGALFGALLYFTTTRELPLWQRGLFFLTSFVMGYLLSPAVGDLEVFGVHPFAFPGPAAFICSVLVVTLSLNAIKRGALPAQRGQADG</sequence>
<evidence type="ECO:0000313" key="2">
    <source>
        <dbReference type="EMBL" id="PNF77956.1"/>
    </source>
</evidence>
<protein>
    <recommendedName>
        <fullName evidence="4">Phage holin</fullName>
    </recommendedName>
</protein>
<evidence type="ECO:0000313" key="3">
    <source>
        <dbReference type="Proteomes" id="UP000235881"/>
    </source>
</evidence>
<feature type="transmembrane region" description="Helical" evidence="1">
    <location>
        <begin position="82"/>
        <end position="102"/>
    </location>
</feature>
<organism evidence="2 3">
    <name type="scientific">Stutzerimonas degradans</name>
    <dbReference type="NCBI Taxonomy" id="2968968"/>
    <lineage>
        <taxon>Bacteria</taxon>
        <taxon>Pseudomonadati</taxon>
        <taxon>Pseudomonadota</taxon>
        <taxon>Gammaproteobacteria</taxon>
        <taxon>Pseudomonadales</taxon>
        <taxon>Pseudomonadaceae</taxon>
        <taxon>Stutzerimonas</taxon>
    </lineage>
</organism>
<evidence type="ECO:0008006" key="4">
    <source>
        <dbReference type="Google" id="ProtNLM"/>
    </source>
</evidence>
<accession>A0A8E2QGJ3</accession>
<keyword evidence="1" id="KW-1133">Transmembrane helix</keyword>
<dbReference type="Pfam" id="PF16931">
    <property type="entry name" value="Phage_holin_8"/>
    <property type="match status" value="1"/>
</dbReference>
<dbReference type="AlphaFoldDB" id="A0A8E2QGJ3"/>
<dbReference type="RefSeq" id="WP_102827429.1">
    <property type="nucleotide sequence ID" value="NZ_CP065721.1"/>
</dbReference>
<reference evidence="2 3" key="1">
    <citation type="submission" date="2018-01" db="EMBL/GenBank/DDBJ databases">
        <title>Denitrification phenotypes of diverse strains of Pseudomonas stutzeri.</title>
        <authorList>
            <person name="Milligan D.A."/>
            <person name="Bergaust L."/>
            <person name="Bakken L.R."/>
            <person name="Frostegard A."/>
        </authorList>
    </citation>
    <scope>NUCLEOTIDE SEQUENCE [LARGE SCALE GENOMIC DNA]</scope>
    <source>
        <strain evidence="2 3">DSM 50238</strain>
    </source>
</reference>
<proteinExistence type="predicted"/>
<keyword evidence="1" id="KW-0472">Membrane</keyword>
<comment type="caution">
    <text evidence="2">The sequence shown here is derived from an EMBL/GenBank/DDBJ whole genome shotgun (WGS) entry which is preliminary data.</text>
</comment>
<keyword evidence="1" id="KW-0812">Transmembrane</keyword>
<name>A0A8E2QGJ3_9GAMM</name>
<feature type="transmembrane region" description="Helical" evidence="1">
    <location>
        <begin position="12"/>
        <end position="40"/>
    </location>
</feature>
<keyword evidence="3" id="KW-1185">Reference proteome</keyword>